<keyword evidence="1" id="KW-1133">Transmembrane helix</keyword>
<name>A0A0G4K4Z0_9SPIR</name>
<evidence type="ECO:0000256" key="1">
    <source>
        <dbReference type="SAM" id="Phobius"/>
    </source>
</evidence>
<protein>
    <submittedName>
        <fullName evidence="2">Uncharacterized protein</fullName>
    </submittedName>
</protein>
<feature type="transmembrane region" description="Helical" evidence="1">
    <location>
        <begin position="161"/>
        <end position="181"/>
    </location>
</feature>
<keyword evidence="1" id="KW-0812">Transmembrane</keyword>
<dbReference type="EMBL" id="CVLB01000001">
    <property type="protein sequence ID" value="CRF32355.1"/>
    <property type="molecule type" value="Genomic_DNA"/>
</dbReference>
<keyword evidence="1" id="KW-0472">Membrane</keyword>
<feature type="transmembrane region" description="Helical" evidence="1">
    <location>
        <begin position="113"/>
        <end position="134"/>
    </location>
</feature>
<dbReference type="RefSeq" id="WP_048593837.1">
    <property type="nucleotide sequence ID" value="NZ_CVLB01000001.1"/>
</dbReference>
<gene>
    <name evidence="2" type="ORF">BRSU_0738</name>
</gene>
<reference evidence="3" key="1">
    <citation type="submission" date="2015-04" db="EMBL/GenBank/DDBJ databases">
        <authorList>
            <person name="Mushtaq Mamoona"/>
        </authorList>
    </citation>
    <scope>NUCLEOTIDE SEQUENCE [LARGE SCALE GENOMIC DNA]</scope>
    <source>
        <strain evidence="3">AN4859/03</strain>
    </source>
</reference>
<sequence>MIKDFFYFIVIILSKTIIDLFRSFGSIIIFGFILYVLSSVTRRIFAKTLGSKTEVYITGWIGTPIHELSHALFCLLFRHKINDIKLFNTKSDTIGYVLHSYDSRSWYQQMGNFFIGVGPIIIGTLIVYLLFILLAPELKNNVFEIPVIKYKQVFNSDILSIFYYTISNIFVYTYNIFVNIIKNVIEYSSFKNITFWIFLYFSIAIASHMELSPADISHASKGIIVIFALSLILNTLFIIMKVFFKLDIPIFINQFFNRILETYNMLLIFSAIISLFNFLISYIILTPINLIKNGSLINPFTS</sequence>
<proteinExistence type="predicted"/>
<feature type="transmembrane region" description="Helical" evidence="1">
    <location>
        <begin position="223"/>
        <end position="244"/>
    </location>
</feature>
<dbReference type="AlphaFoldDB" id="A0A0G4K4Z0"/>
<accession>A0A0G4K4Z0</accession>
<organism evidence="2 3">
    <name type="scientific">Brachyspira suanatina</name>
    <dbReference type="NCBI Taxonomy" id="381802"/>
    <lineage>
        <taxon>Bacteria</taxon>
        <taxon>Pseudomonadati</taxon>
        <taxon>Spirochaetota</taxon>
        <taxon>Spirochaetia</taxon>
        <taxon>Brachyspirales</taxon>
        <taxon>Brachyspiraceae</taxon>
        <taxon>Brachyspira</taxon>
    </lineage>
</organism>
<feature type="transmembrane region" description="Helical" evidence="1">
    <location>
        <begin position="193"/>
        <end position="211"/>
    </location>
</feature>
<evidence type="ECO:0000313" key="2">
    <source>
        <dbReference type="EMBL" id="CRF32355.1"/>
    </source>
</evidence>
<feature type="transmembrane region" description="Helical" evidence="1">
    <location>
        <begin position="6"/>
        <end position="37"/>
    </location>
</feature>
<evidence type="ECO:0000313" key="3">
    <source>
        <dbReference type="Proteomes" id="UP000043763"/>
    </source>
</evidence>
<feature type="transmembrane region" description="Helical" evidence="1">
    <location>
        <begin position="265"/>
        <end position="285"/>
    </location>
</feature>
<dbReference type="Proteomes" id="UP000043763">
    <property type="component" value="Unassembled WGS sequence"/>
</dbReference>
<dbReference type="OrthoDB" id="258743at2"/>
<keyword evidence="3" id="KW-1185">Reference proteome</keyword>